<gene>
    <name evidence="2" type="ORF">An01g07560</name>
</gene>
<name>A0AAJ8BXY3_ASPNG</name>
<protein>
    <submittedName>
        <fullName evidence="2">Uncharacterized protein</fullName>
    </submittedName>
</protein>
<evidence type="ECO:0000313" key="2">
    <source>
        <dbReference type="RefSeq" id="XP_059605904.1"/>
    </source>
</evidence>
<dbReference type="RefSeq" id="XP_059605904.1">
    <property type="nucleotide sequence ID" value="XM_059749411.1"/>
</dbReference>
<reference evidence="2" key="2">
    <citation type="submission" date="2025-08" db="UniProtKB">
        <authorList>
            <consortium name="RefSeq"/>
        </authorList>
    </citation>
    <scope>IDENTIFICATION</scope>
</reference>
<organism evidence="2">
    <name type="scientific">Aspergillus niger</name>
    <dbReference type="NCBI Taxonomy" id="5061"/>
    <lineage>
        <taxon>Eukaryota</taxon>
        <taxon>Fungi</taxon>
        <taxon>Dikarya</taxon>
        <taxon>Ascomycota</taxon>
        <taxon>Pezizomycotina</taxon>
        <taxon>Eurotiomycetes</taxon>
        <taxon>Eurotiomycetidae</taxon>
        <taxon>Eurotiales</taxon>
        <taxon>Aspergillaceae</taxon>
        <taxon>Aspergillus</taxon>
        <taxon>Aspergillus subgen. Circumdati</taxon>
    </lineage>
</organism>
<dbReference type="VEuPathDB" id="FungiDB:An01g07560"/>
<accession>A0AAJ8BXY3</accession>
<dbReference type="GeneID" id="84590001"/>
<dbReference type="AlphaFoldDB" id="A0AAJ8BXY3"/>
<sequence length="97" mass="10263">MPMPALRIGKRCGALAAIVRHGSDVIRRTLQQLNLPIPAQEPCQSIDGRTSGFSAMTAMEGTIPAKARGTPQSWGASTRGTRMTIDTCQSQAASLPI</sequence>
<dbReference type="KEGG" id="ang:An01g07560"/>
<proteinExistence type="predicted"/>
<evidence type="ECO:0000256" key="1">
    <source>
        <dbReference type="SAM" id="MobiDB-lite"/>
    </source>
</evidence>
<feature type="compositionally biased region" description="Polar residues" evidence="1">
    <location>
        <begin position="70"/>
        <end position="82"/>
    </location>
</feature>
<reference evidence="2" key="1">
    <citation type="submission" date="2025-02" db="EMBL/GenBank/DDBJ databases">
        <authorList>
            <consortium name="NCBI Genome Project"/>
        </authorList>
    </citation>
    <scope>NUCLEOTIDE SEQUENCE</scope>
</reference>
<feature type="region of interest" description="Disordered" evidence="1">
    <location>
        <begin position="61"/>
        <end position="82"/>
    </location>
</feature>